<organism evidence="1 2">
    <name type="scientific">Psophocarpus tetragonolobus</name>
    <name type="common">Winged bean</name>
    <name type="synonym">Dolichos tetragonolobus</name>
    <dbReference type="NCBI Taxonomy" id="3891"/>
    <lineage>
        <taxon>Eukaryota</taxon>
        <taxon>Viridiplantae</taxon>
        <taxon>Streptophyta</taxon>
        <taxon>Embryophyta</taxon>
        <taxon>Tracheophyta</taxon>
        <taxon>Spermatophyta</taxon>
        <taxon>Magnoliopsida</taxon>
        <taxon>eudicotyledons</taxon>
        <taxon>Gunneridae</taxon>
        <taxon>Pentapetalae</taxon>
        <taxon>rosids</taxon>
        <taxon>fabids</taxon>
        <taxon>Fabales</taxon>
        <taxon>Fabaceae</taxon>
        <taxon>Papilionoideae</taxon>
        <taxon>50 kb inversion clade</taxon>
        <taxon>NPAAA clade</taxon>
        <taxon>indigoferoid/millettioid clade</taxon>
        <taxon>Phaseoleae</taxon>
        <taxon>Psophocarpus</taxon>
    </lineage>
</organism>
<comment type="caution">
    <text evidence="1">The sequence shown here is derived from an EMBL/GenBank/DDBJ whole genome shotgun (WGS) entry which is preliminary data.</text>
</comment>
<evidence type="ECO:0000313" key="1">
    <source>
        <dbReference type="EMBL" id="KAK7389105.1"/>
    </source>
</evidence>
<accession>A0AAN9S5D3</accession>
<reference evidence="1 2" key="1">
    <citation type="submission" date="2024-01" db="EMBL/GenBank/DDBJ databases">
        <title>The genomes of 5 underutilized Papilionoideae crops provide insights into root nodulation and disease resistanc.</title>
        <authorList>
            <person name="Jiang F."/>
        </authorList>
    </citation>
    <scope>NUCLEOTIDE SEQUENCE [LARGE SCALE GENOMIC DNA]</scope>
    <source>
        <strain evidence="1">DUOXIRENSHENG_FW03</strain>
        <tissue evidence="1">Leaves</tissue>
    </source>
</reference>
<evidence type="ECO:0000313" key="2">
    <source>
        <dbReference type="Proteomes" id="UP001386955"/>
    </source>
</evidence>
<gene>
    <name evidence="1" type="ORF">VNO78_23937</name>
</gene>
<dbReference type="AlphaFoldDB" id="A0AAN9S5D3"/>
<sequence>MFTNTLSLTTTRLCHTLLYITASNLEPRHTASTVRALLYCTSKLVVTHSTPPLKSRQPLSIVTFYGELVMH</sequence>
<keyword evidence="2" id="KW-1185">Reference proteome</keyword>
<protein>
    <submittedName>
        <fullName evidence="1">Uncharacterized protein</fullName>
    </submittedName>
</protein>
<dbReference type="Proteomes" id="UP001386955">
    <property type="component" value="Unassembled WGS sequence"/>
</dbReference>
<proteinExistence type="predicted"/>
<dbReference type="EMBL" id="JAYMYS010000006">
    <property type="protein sequence ID" value="KAK7389105.1"/>
    <property type="molecule type" value="Genomic_DNA"/>
</dbReference>
<name>A0AAN9S5D3_PSOTE</name>